<protein>
    <recommendedName>
        <fullName evidence="6">Protein cereblon</fullName>
    </recommendedName>
    <alternativeName>
        <fullName evidence="12">Protein ohgata</fullName>
    </alternativeName>
</protein>
<evidence type="ECO:0000256" key="5">
    <source>
        <dbReference type="ARBA" id="ARBA00009142"/>
    </source>
</evidence>
<dbReference type="OMA" id="AYQMYDS"/>
<keyword evidence="9" id="KW-0833">Ubl conjugation pathway</keyword>
<dbReference type="Gene3D" id="2.30.130.40">
    <property type="entry name" value="LON domain-like"/>
    <property type="match status" value="1"/>
</dbReference>
<evidence type="ECO:0000256" key="12">
    <source>
        <dbReference type="ARBA" id="ARBA00030079"/>
    </source>
</evidence>
<dbReference type="InterPro" id="IPR004910">
    <property type="entry name" value="Yippee/Mis18/Cereblon"/>
</dbReference>
<dbReference type="Gene3D" id="1.20.58.1480">
    <property type="match status" value="1"/>
</dbReference>
<dbReference type="GO" id="GO:0046872">
    <property type="term" value="F:metal ion binding"/>
    <property type="evidence" value="ECO:0007669"/>
    <property type="project" value="UniProtKB-KW"/>
</dbReference>
<dbReference type="AlphaFoldDB" id="A0A166J5B8"/>
<evidence type="ECO:0000256" key="10">
    <source>
        <dbReference type="ARBA" id="ARBA00022833"/>
    </source>
</evidence>
<evidence type="ECO:0000256" key="8">
    <source>
        <dbReference type="ARBA" id="ARBA00022723"/>
    </source>
</evidence>
<dbReference type="GO" id="GO:0005737">
    <property type="term" value="C:cytoplasm"/>
    <property type="evidence" value="ECO:0007669"/>
    <property type="project" value="UniProtKB-SubCell"/>
</dbReference>
<organism evidence="16 17">
    <name type="scientific">Daucus carota subsp. sativus</name>
    <name type="common">Carrot</name>
    <dbReference type="NCBI Taxonomy" id="79200"/>
    <lineage>
        <taxon>Eukaryota</taxon>
        <taxon>Viridiplantae</taxon>
        <taxon>Streptophyta</taxon>
        <taxon>Embryophyta</taxon>
        <taxon>Tracheophyta</taxon>
        <taxon>Spermatophyta</taxon>
        <taxon>Magnoliopsida</taxon>
        <taxon>eudicotyledons</taxon>
        <taxon>Gunneridae</taxon>
        <taxon>Pentapetalae</taxon>
        <taxon>asterids</taxon>
        <taxon>campanulids</taxon>
        <taxon>Apiales</taxon>
        <taxon>Apiaceae</taxon>
        <taxon>Apioideae</taxon>
        <taxon>Scandiceae</taxon>
        <taxon>Daucinae</taxon>
        <taxon>Daucus</taxon>
        <taxon>Daucus sect. Daucus</taxon>
    </lineage>
</organism>
<evidence type="ECO:0000256" key="4">
    <source>
        <dbReference type="ARBA" id="ARBA00005293"/>
    </source>
</evidence>
<feature type="compositionally biased region" description="Low complexity" evidence="15">
    <location>
        <begin position="256"/>
        <end position="266"/>
    </location>
</feature>
<dbReference type="Pfam" id="PF02190">
    <property type="entry name" value="LON_substr_bdg"/>
    <property type="match status" value="1"/>
</dbReference>
<dbReference type="KEGG" id="dcr:108204828"/>
<dbReference type="GO" id="GO:0031464">
    <property type="term" value="C:Cul4A-RING E3 ubiquitin ligase complex"/>
    <property type="evidence" value="ECO:0007669"/>
    <property type="project" value="TreeGrafter"/>
</dbReference>
<evidence type="ECO:0000256" key="9">
    <source>
        <dbReference type="ARBA" id="ARBA00022786"/>
    </source>
</evidence>
<reference evidence="16" key="1">
    <citation type="journal article" date="2016" name="Nat. Genet.">
        <title>A high-quality carrot genome assembly provides new insights into carotenoid accumulation and asterid genome evolution.</title>
        <authorList>
            <person name="Iorizzo M."/>
            <person name="Ellison S."/>
            <person name="Senalik D."/>
            <person name="Zeng P."/>
            <person name="Satapoomin P."/>
            <person name="Huang J."/>
            <person name="Bowman M."/>
            <person name="Iovene M."/>
            <person name="Sanseverino W."/>
            <person name="Cavagnaro P."/>
            <person name="Yildiz M."/>
            <person name="Macko-Podgorni A."/>
            <person name="Moranska E."/>
            <person name="Grzebelus E."/>
            <person name="Grzebelus D."/>
            <person name="Ashrafi H."/>
            <person name="Zheng Z."/>
            <person name="Cheng S."/>
            <person name="Spooner D."/>
            <person name="Van Deynze A."/>
            <person name="Simon P."/>
        </authorList>
    </citation>
    <scope>NUCLEOTIDE SEQUENCE</scope>
    <source>
        <tissue evidence="16">Leaf</tissue>
    </source>
</reference>
<sequence length="533" mass="59835">MDRALERERHQMEEIRGLDYEELMIEEVDGLNESSDDDNDRFGGTPALAEFAYDPCLASLHTYLGEVEDTRSRMAFLDGGAVLNLPLFYLEGVVLFPEATLPLRVIQPNFVAALHRALKQADAPFTLGVVRVYRDTNNGRLQFATTGTTAEIRQFRRLEDGSLNVLTRGQQRFRLRRRWIDVEGAPCGEIQIIQEDSPLRTPRDAVGRLATVRSLHARCGFGARQHGHRNGSGDSDSMSEDSFSSEHPLNERRPSESAPASSYCSSDINDVSTSGEEENFGSDSDHQSGGSHQAYSIGSIHSDDNNKSAIASLETGNEVILDREVRRIVGLGKHSVSRLREAPSAFWPSWVYRMYDSYHLAQHVADLWNKIVKAPKMDGFVKKPDLMSFHIASKMPVSESTRQELLEIDGVSYRLRREIELLEKFDRVRCKTCQTVIARRSDMLVMSSDGPLGAYVNPHGFVHEVMTLLAANDLVLVGHPVKKYSWFPGYAWTITYCATCESQMGWLFTATSKSLKPRSFWGIRSSQVADDMS</sequence>
<dbReference type="OrthoDB" id="267517at2759"/>
<dbReference type="SMART" id="SM00464">
    <property type="entry name" value="LON"/>
    <property type="match status" value="1"/>
</dbReference>
<dbReference type="Gramene" id="KZN11806">
    <property type="protein sequence ID" value="KZN11806"/>
    <property type="gene ID" value="DCAR_004462"/>
</dbReference>
<proteinExistence type="inferred from homology"/>
<evidence type="ECO:0000256" key="15">
    <source>
        <dbReference type="SAM" id="MobiDB-lite"/>
    </source>
</evidence>
<comment type="subcellular location">
    <subcellularLocation>
        <location evidence="2">Cytoplasm</location>
    </subcellularLocation>
    <subcellularLocation>
        <location evidence="1">Nucleus</location>
    </subcellularLocation>
</comment>
<dbReference type="GO" id="GO:0016567">
    <property type="term" value="P:protein ubiquitination"/>
    <property type="evidence" value="ECO:0007669"/>
    <property type="project" value="UniProtKB-UniPathway"/>
</dbReference>
<evidence type="ECO:0000256" key="6">
    <source>
        <dbReference type="ARBA" id="ARBA00014394"/>
    </source>
</evidence>
<comment type="subunit">
    <text evidence="14">Likely a component of a DCX (DDB1-CUL4-X-box) protein ligase complex. May interact with pic/DDB1.</text>
</comment>
<evidence type="ECO:0000256" key="1">
    <source>
        <dbReference type="ARBA" id="ARBA00004123"/>
    </source>
</evidence>
<dbReference type="FunFam" id="2.170.150.20:FF:000005">
    <property type="entry name" value="Blast:Protein cereblon homolog"/>
    <property type="match status" value="1"/>
</dbReference>
<evidence type="ECO:0000256" key="7">
    <source>
        <dbReference type="ARBA" id="ARBA00022490"/>
    </source>
</evidence>
<name>A0A166J5B8_DAUCS</name>
<keyword evidence="17" id="KW-1185">Reference proteome</keyword>
<accession>A0A166J5B8</accession>
<gene>
    <name evidence="16" type="ORF">DCAR_0104828</name>
</gene>
<dbReference type="FunFam" id="2.30.130.40:FF:000009">
    <property type="entry name" value="ATP-dependent protease La domain-containing protein"/>
    <property type="match status" value="1"/>
</dbReference>
<comment type="pathway">
    <text evidence="3">Protein modification; protein ubiquitination.</text>
</comment>
<feature type="region of interest" description="Disordered" evidence="15">
    <location>
        <begin position="222"/>
        <end position="301"/>
    </location>
</feature>
<feature type="compositionally biased region" description="Low complexity" evidence="15">
    <location>
        <begin position="232"/>
        <end position="246"/>
    </location>
</feature>
<comment type="function">
    <text evidence="13">Substrate recognition component of a DCX (DDB1-CUL4-X-box) E3 protein ligase complex that mediates the ubiquitination and subsequent proteasomal degradation of target proteins. Has an essential role in mediating growth by negatively regulating insulin signaling. It also has a role in maintaining presynaptic function in the neuromuscular junction synapses of third-instar larvae.</text>
</comment>
<evidence type="ECO:0000256" key="2">
    <source>
        <dbReference type="ARBA" id="ARBA00004496"/>
    </source>
</evidence>
<evidence type="ECO:0000313" key="17">
    <source>
        <dbReference type="Proteomes" id="UP000077755"/>
    </source>
</evidence>
<dbReference type="PANTHER" id="PTHR14255">
    <property type="entry name" value="CEREBLON"/>
    <property type="match status" value="1"/>
</dbReference>
<dbReference type="Gene3D" id="2.170.150.20">
    <property type="entry name" value="Peptide methionine sulfoxide reductase"/>
    <property type="match status" value="1"/>
</dbReference>
<evidence type="ECO:0000256" key="14">
    <source>
        <dbReference type="ARBA" id="ARBA00046796"/>
    </source>
</evidence>
<dbReference type="InterPro" id="IPR034750">
    <property type="entry name" value="CULT"/>
</dbReference>
<dbReference type="Proteomes" id="UP000077755">
    <property type="component" value="Chromosome 1"/>
</dbReference>
<dbReference type="FunFam" id="1.20.58.1480:FF:000007">
    <property type="entry name" value="Lon protease homolog"/>
    <property type="match status" value="1"/>
</dbReference>
<dbReference type="EMBL" id="CP093343">
    <property type="protein sequence ID" value="WOG85637.1"/>
    <property type="molecule type" value="Genomic_DNA"/>
</dbReference>
<keyword evidence="8" id="KW-0479">Metal-binding</keyword>
<keyword evidence="11" id="KW-0539">Nucleus</keyword>
<dbReference type="InterPro" id="IPR003111">
    <property type="entry name" value="Lon_prtase_N"/>
</dbReference>
<dbReference type="SUPFAM" id="SSF88697">
    <property type="entry name" value="PUA domain-like"/>
    <property type="match status" value="1"/>
</dbReference>
<evidence type="ECO:0000313" key="16">
    <source>
        <dbReference type="EMBL" id="WOG85637.1"/>
    </source>
</evidence>
<dbReference type="InterPro" id="IPR046336">
    <property type="entry name" value="Lon_prtase_N_sf"/>
</dbReference>
<keyword evidence="10" id="KW-0862">Zinc</keyword>
<dbReference type="Pfam" id="PF03226">
    <property type="entry name" value="Yippee-Mis18"/>
    <property type="match status" value="1"/>
</dbReference>
<evidence type="ECO:0000256" key="11">
    <source>
        <dbReference type="ARBA" id="ARBA00023242"/>
    </source>
</evidence>
<dbReference type="PROSITE" id="PS51788">
    <property type="entry name" value="CULT"/>
    <property type="match status" value="1"/>
</dbReference>
<comment type="similarity">
    <text evidence="4">Belongs to the CRBN family.</text>
</comment>
<comment type="similarity">
    <text evidence="5">Belongs to the 4-toluene sulfonate uptake permease (TSUP) (TC 2.A.102) family.</text>
</comment>
<keyword evidence="7" id="KW-0963">Cytoplasm</keyword>
<dbReference type="GO" id="GO:0005634">
    <property type="term" value="C:nucleus"/>
    <property type="evidence" value="ECO:0007669"/>
    <property type="project" value="UniProtKB-SubCell"/>
</dbReference>
<evidence type="ECO:0000256" key="13">
    <source>
        <dbReference type="ARBA" id="ARBA00046075"/>
    </source>
</evidence>
<reference evidence="16" key="2">
    <citation type="submission" date="2022-03" db="EMBL/GenBank/DDBJ databases">
        <title>Draft title - Genomic analysis of global carrot germplasm unveils the trajectory of domestication and the origin of high carotenoid orange carrot.</title>
        <authorList>
            <person name="Iorizzo M."/>
            <person name="Ellison S."/>
            <person name="Senalik D."/>
            <person name="Macko-Podgorni A."/>
            <person name="Grzebelus D."/>
            <person name="Bostan H."/>
            <person name="Rolling W."/>
            <person name="Curaba J."/>
            <person name="Simon P."/>
        </authorList>
    </citation>
    <scope>NUCLEOTIDE SEQUENCE</scope>
    <source>
        <tissue evidence="16">Leaf</tissue>
    </source>
</reference>
<evidence type="ECO:0000256" key="3">
    <source>
        <dbReference type="ARBA" id="ARBA00004906"/>
    </source>
</evidence>
<dbReference type="CDD" id="cd15777">
    <property type="entry name" value="CRBN_C_like"/>
    <property type="match status" value="1"/>
</dbReference>
<dbReference type="PROSITE" id="PS51787">
    <property type="entry name" value="LON_N"/>
    <property type="match status" value="1"/>
</dbReference>
<dbReference type="PANTHER" id="PTHR14255:SF4">
    <property type="entry name" value="PROTEIN CEREBLON"/>
    <property type="match status" value="1"/>
</dbReference>
<dbReference type="InterPro" id="IPR015947">
    <property type="entry name" value="PUA-like_sf"/>
</dbReference>